<evidence type="ECO:0000313" key="1">
    <source>
        <dbReference type="EMBL" id="AXY57648.1"/>
    </source>
</evidence>
<gene>
    <name evidence="1" type="ORF">CDG60_14400</name>
</gene>
<proteinExistence type="predicted"/>
<dbReference type="EMBL" id="CP032134">
    <property type="protein sequence ID" value="AXY57648.1"/>
    <property type="molecule type" value="Genomic_DNA"/>
</dbReference>
<evidence type="ECO:0000313" key="2">
    <source>
        <dbReference type="Proteomes" id="UP000263753"/>
    </source>
</evidence>
<dbReference type="AlphaFoldDB" id="A0A3B7LZ22"/>
<protein>
    <submittedName>
        <fullName evidence="1">Uncharacterized protein</fullName>
    </submittedName>
</protein>
<dbReference type="KEGG" id="achi:CDG60_14400"/>
<dbReference type="RefSeq" id="WP_087514277.1">
    <property type="nucleotide sequence ID" value="NZ_CP032134.1"/>
</dbReference>
<reference evidence="2" key="1">
    <citation type="submission" date="2018-09" db="EMBL/GenBank/DDBJ databases">
        <title>The complete genome of Acinetobacter sp. strain WCHAc010005.</title>
        <authorList>
            <person name="Hu Y."/>
            <person name="Long H."/>
            <person name="Feng Y."/>
            <person name="Zong Z."/>
        </authorList>
    </citation>
    <scope>NUCLEOTIDE SEQUENCE [LARGE SCALE GENOMIC DNA]</scope>
    <source>
        <strain evidence="2">WCHAc010005</strain>
    </source>
</reference>
<accession>A0A3B7LZ22</accession>
<name>A0A3B7LZ22_9GAMM</name>
<sequence length="894" mass="104868">MTVLDHSTLDQIFHQPLSHEENLKLSSLIERSKRKKAFSQQLALDASKLLTTSENRLNKIKDAGFVKRCWYSFTGKNQEAINQNSSDLIAMQHLAWHYLKELQEQNLIKAQSIATIRNNLSATNELLYETRGFLEQAVDKIENIDGRLGLSEWSLNIKANKRKFKSYPKTILVLYLIYDFVKTHREFDFGRKDVNHLIVLLEEMNINCDEEIRFIDFIIELLHDIEVIKLDDYLNLINLSSDEYYIDNKFINENISSQFFNALYFLSNDYNKIYDLVSDETICDSDEKFERIVSKFFGEEFDYLDSIYTFKQIIEEIVGNSVLAVNIFREQNGLDEEVEKNEDEEQQHTIENLEQNTSFDELIRKLNLSYLESTKFISKNFDIAMKSNEYSYYFDDSDFDTGFLSKLRSSVSGSATSIGRASCTSDLNSYKKEVRDFISNNRGNLSEANNIIRNYKLEEIEFEDGIDYSDIDLDTSARNENWHDQFSYVSEQIEKTLDSFLNACEIAVQQLELFENNEYDKSIVVLKKQAKKDADEQKELEKQNKKVVVLDDGKKVSINWKKLDNLPCHLEDIRFIEILNKKWLIIDSNNKFYISNNESTWESLNITCIEDHSYIDEIKIIDNTCIIFSSGFEENGFIYTSDYISWKKGTIPDGVNYSNGIYPTKNITKFKNIWLWICTKKTEYSYKEKGFFSESTKISDYKKPIIMYSSNLNSDWKEWEHTPYLDEGLEIKNLAVLPVLNIPILLTKYDWIYASNKKKIDAKPKAIYLTDNQKWRECSWIIDDIQDNAFFDQINSLYFCQTAYRESFISKNGFEWTKSDIDFSIDKIFKLQDFNIFISSSTLYLSKDMNEFKEMILEDGNWQKFSSNGEKILAIHAPSRHEEYLMLGNIIVSE</sequence>
<dbReference type="Proteomes" id="UP000263753">
    <property type="component" value="Chromosome"/>
</dbReference>
<organism evidence="1 2">
    <name type="scientific">Acinetobacter chinensis</name>
    <dbReference type="NCBI Taxonomy" id="2004650"/>
    <lineage>
        <taxon>Bacteria</taxon>
        <taxon>Pseudomonadati</taxon>
        <taxon>Pseudomonadota</taxon>
        <taxon>Gammaproteobacteria</taxon>
        <taxon>Moraxellales</taxon>
        <taxon>Moraxellaceae</taxon>
        <taxon>Acinetobacter</taxon>
    </lineage>
</organism>